<protein>
    <recommendedName>
        <fullName evidence="1">Non-reducing end beta-L-arabinofuranosidase-like GH127 catalytic domain-containing protein</fullName>
    </recommendedName>
</protein>
<dbReference type="SUPFAM" id="SSF48208">
    <property type="entry name" value="Six-hairpin glycosidases"/>
    <property type="match status" value="1"/>
</dbReference>
<dbReference type="PANTHER" id="PTHR43465">
    <property type="entry name" value="DUF1680 DOMAIN PROTEIN (AFU_ORTHOLOGUE AFUA_1G08910)"/>
    <property type="match status" value="1"/>
</dbReference>
<dbReference type="Pfam" id="PF07944">
    <property type="entry name" value="Beta-AFase-like_GH127_cat"/>
    <property type="match status" value="1"/>
</dbReference>
<dbReference type="EMBL" id="BARS01036636">
    <property type="protein sequence ID" value="GAG17220.1"/>
    <property type="molecule type" value="Genomic_DNA"/>
</dbReference>
<name>X0VFZ0_9ZZZZ</name>
<dbReference type="InterPro" id="IPR008928">
    <property type="entry name" value="6-hairpin_glycosidase_sf"/>
</dbReference>
<evidence type="ECO:0000259" key="1">
    <source>
        <dbReference type="Pfam" id="PF07944"/>
    </source>
</evidence>
<comment type="caution">
    <text evidence="2">The sequence shown here is derived from an EMBL/GenBank/DDBJ whole genome shotgun (WGS) entry which is preliminary data.</text>
</comment>
<feature type="non-terminal residue" evidence="2">
    <location>
        <position position="257"/>
    </location>
</feature>
<dbReference type="AlphaFoldDB" id="X0VFZ0"/>
<feature type="domain" description="Non-reducing end beta-L-arabinofuranosidase-like GH127 catalytic" evidence="1">
    <location>
        <begin position="23"/>
        <end position="253"/>
    </location>
</feature>
<feature type="non-terminal residue" evidence="2">
    <location>
        <position position="1"/>
    </location>
</feature>
<evidence type="ECO:0000313" key="2">
    <source>
        <dbReference type="EMBL" id="GAG17220.1"/>
    </source>
</evidence>
<dbReference type="PANTHER" id="PTHR43465:SF2">
    <property type="entry name" value="DUF1680 DOMAIN PROTEIN (AFU_ORTHOLOGUE AFUA_1G08910)"/>
    <property type="match status" value="1"/>
</dbReference>
<reference evidence="2" key="1">
    <citation type="journal article" date="2014" name="Front. Microbiol.">
        <title>High frequency of phylogenetically diverse reductive dehalogenase-homologous genes in deep subseafloor sedimentary metagenomes.</title>
        <authorList>
            <person name="Kawai M."/>
            <person name="Futagami T."/>
            <person name="Toyoda A."/>
            <person name="Takaki Y."/>
            <person name="Nishi S."/>
            <person name="Hori S."/>
            <person name="Arai W."/>
            <person name="Tsubouchi T."/>
            <person name="Morono Y."/>
            <person name="Uchiyama I."/>
            <person name="Ito T."/>
            <person name="Fujiyama A."/>
            <person name="Inagaki F."/>
            <person name="Takami H."/>
        </authorList>
    </citation>
    <scope>NUCLEOTIDE SEQUENCE</scope>
    <source>
        <strain evidence="2">Expedition CK06-06</strain>
    </source>
</reference>
<proteinExistence type="predicted"/>
<accession>X0VFZ0</accession>
<dbReference type="GO" id="GO:0005975">
    <property type="term" value="P:carbohydrate metabolic process"/>
    <property type="evidence" value="ECO:0007669"/>
    <property type="project" value="InterPro"/>
</dbReference>
<sequence>RIDAMIASVESRLEEPARPVQVSGHFLEAAHAYYEATGERRMLDVAMRAADQMDSVYGPGKATYISGHQGLKLGLVALYRATGDERYWRLAKFFADERGRGDYERSGEYAIDRTYAQDHLPVIEQTEAVGHCVRATYLYIAMTDIAALSGSEAYRSAIDAIWQDAVYNKTYLTGGIGSVRFHEQYGEPYELPNLSAWNETCAAHGNAVWNHRLFLLTGNGQYIDLMERILYNATLVGVSLAGDRFFYQNPLMSFGDY</sequence>
<gene>
    <name evidence="2" type="ORF">S01H1_56284</name>
</gene>
<dbReference type="InterPro" id="IPR012878">
    <property type="entry name" value="Beta-AFase-like_GH127_cat"/>
</dbReference>
<dbReference type="InterPro" id="IPR049174">
    <property type="entry name" value="Beta-AFase-like"/>
</dbReference>
<organism evidence="2">
    <name type="scientific">marine sediment metagenome</name>
    <dbReference type="NCBI Taxonomy" id="412755"/>
    <lineage>
        <taxon>unclassified sequences</taxon>
        <taxon>metagenomes</taxon>
        <taxon>ecological metagenomes</taxon>
    </lineage>
</organism>